<reference evidence="1" key="1">
    <citation type="journal article" date="2012" name="Science">
        <title>Fermentation, hydrogen, and sulfur metabolism in multiple uncultivated bacterial phyla.</title>
        <authorList>
            <person name="Wrighton K.C."/>
            <person name="Thomas B.C."/>
            <person name="Sharon I."/>
            <person name="Miller C.S."/>
            <person name="Castelle C.J."/>
            <person name="VerBerkmoes N.C."/>
            <person name="Wilkins M.J."/>
            <person name="Hettich R.L."/>
            <person name="Lipton M.S."/>
            <person name="Williams K.H."/>
            <person name="Long P.E."/>
            <person name="Banfield J.F."/>
        </authorList>
    </citation>
    <scope>NUCLEOTIDE SEQUENCE [LARGE SCALE GENOMIC DNA]</scope>
</reference>
<comment type="caution">
    <text evidence="1">The sequence shown here is derived from an EMBL/GenBank/DDBJ whole genome shotgun (WGS) entry which is preliminary data.</text>
</comment>
<protein>
    <submittedName>
        <fullName evidence="1">Uncharacterized protein</fullName>
    </submittedName>
</protein>
<gene>
    <name evidence="1" type="ORF">ACD_78C00336G0001</name>
</gene>
<evidence type="ECO:0000313" key="1">
    <source>
        <dbReference type="EMBL" id="EKD29611.1"/>
    </source>
</evidence>
<dbReference type="AlphaFoldDB" id="K1XXG3"/>
<dbReference type="AntiFam" id="ANF00074">
    <property type="entry name" value="Shadow ORF (opposite alaS)"/>
</dbReference>
<proteinExistence type="predicted"/>
<organism evidence="1">
    <name type="scientific">uncultured bacterium</name>
    <name type="common">gcode 4</name>
    <dbReference type="NCBI Taxonomy" id="1234023"/>
    <lineage>
        <taxon>Bacteria</taxon>
        <taxon>environmental samples</taxon>
    </lineage>
</organism>
<sequence length="122" mass="14134">MRIKPEPFLVSQEFPWPSDGIRFEIVSEGPVSEHLEECQMRVVPDIVDISGSDALLHIRDPFPERMTFSEEIWYKRLHPGSIKKHRRVVLRNERRGRDNGMGLGFEKFQVFGADFGGSNVHK</sequence>
<name>K1XXG3_9BACT</name>
<accession>K1XXG3</accession>
<dbReference type="EMBL" id="AMFJ01034336">
    <property type="protein sequence ID" value="EKD29611.1"/>
    <property type="molecule type" value="Genomic_DNA"/>
</dbReference>